<reference evidence="2" key="1">
    <citation type="submission" date="2017-02" db="UniProtKB">
        <authorList>
            <consortium name="WormBaseParasite"/>
        </authorList>
    </citation>
    <scope>IDENTIFICATION</scope>
</reference>
<dbReference type="Gene3D" id="3.90.320.10">
    <property type="match status" value="1"/>
</dbReference>
<dbReference type="PANTHER" id="PTHR31340">
    <property type="entry name" value="MITOCHONDRIAL GENOME MAINTENANCE EXONUCLEASE 1"/>
    <property type="match status" value="1"/>
</dbReference>
<dbReference type="Proteomes" id="UP000046393">
    <property type="component" value="Unplaced"/>
</dbReference>
<sequence length="168" mass="19360">MNFNSKLDETVISYVRSALPLLRKFDPTSEIAVEQNVIHPNLYYFGRFDAIIRYKDTFFLIDFKTNDSSSMKLGNDVGHFYSGPLQIAAYIGAVNCLPAYSSLSTVKTGAIVNVKEDGSEADFNEISFSKLEEFWFIWLKRVQRFWYELSNRPMRDGSVSFLYDGKKK</sequence>
<dbReference type="GO" id="GO:0005739">
    <property type="term" value="C:mitochondrion"/>
    <property type="evidence" value="ECO:0007669"/>
    <property type="project" value="TreeGrafter"/>
</dbReference>
<evidence type="ECO:0000313" key="2">
    <source>
        <dbReference type="WBParaSite" id="SMUV_0000897001-mRNA-1"/>
    </source>
</evidence>
<dbReference type="GO" id="GO:0006264">
    <property type="term" value="P:mitochondrial DNA replication"/>
    <property type="evidence" value="ECO:0007669"/>
    <property type="project" value="TreeGrafter"/>
</dbReference>
<proteinExistence type="predicted"/>
<keyword evidence="1" id="KW-1185">Reference proteome</keyword>
<dbReference type="AlphaFoldDB" id="A0A0N5AVP5"/>
<dbReference type="WBParaSite" id="SMUV_0000897001-mRNA-1">
    <property type="protein sequence ID" value="SMUV_0000897001-mRNA-1"/>
    <property type="gene ID" value="SMUV_0000897001"/>
</dbReference>
<organism evidence="1 2">
    <name type="scientific">Syphacia muris</name>
    <dbReference type="NCBI Taxonomy" id="451379"/>
    <lineage>
        <taxon>Eukaryota</taxon>
        <taxon>Metazoa</taxon>
        <taxon>Ecdysozoa</taxon>
        <taxon>Nematoda</taxon>
        <taxon>Chromadorea</taxon>
        <taxon>Rhabditida</taxon>
        <taxon>Spirurina</taxon>
        <taxon>Oxyuridomorpha</taxon>
        <taxon>Oxyuroidea</taxon>
        <taxon>Oxyuridae</taxon>
        <taxon>Syphacia</taxon>
    </lineage>
</organism>
<evidence type="ECO:0000313" key="1">
    <source>
        <dbReference type="Proteomes" id="UP000046393"/>
    </source>
</evidence>
<accession>A0A0N5AVP5</accession>
<protein>
    <submittedName>
        <fullName evidence="2">PDDEXK_1 domain-containing protein</fullName>
    </submittedName>
</protein>
<dbReference type="InterPro" id="IPR011604">
    <property type="entry name" value="PDDEXK-like_dom_sf"/>
</dbReference>
<dbReference type="PANTHER" id="PTHR31340:SF3">
    <property type="entry name" value="MITOCHONDRIAL GENOME MAINTENANCE EXONUCLEASE 1"/>
    <property type="match status" value="1"/>
</dbReference>
<name>A0A0N5AVP5_9BILA</name>
<dbReference type="GO" id="GO:0008297">
    <property type="term" value="F:single-stranded DNA exodeoxyribonuclease activity"/>
    <property type="evidence" value="ECO:0007669"/>
    <property type="project" value="TreeGrafter"/>
</dbReference>
<dbReference type="STRING" id="451379.A0A0N5AVP5"/>